<dbReference type="GO" id="GO:0016301">
    <property type="term" value="F:kinase activity"/>
    <property type="evidence" value="ECO:0007669"/>
    <property type="project" value="UniProtKB-KW"/>
</dbReference>
<dbReference type="EMBL" id="BQNB010011585">
    <property type="protein sequence ID" value="GJS92496.1"/>
    <property type="molecule type" value="Genomic_DNA"/>
</dbReference>
<proteinExistence type="predicted"/>
<keyword evidence="1" id="KW-0418">Kinase</keyword>
<dbReference type="PANTHER" id="PTHR31286">
    <property type="entry name" value="GLYCINE-RICH CELL WALL STRUCTURAL PROTEIN 1.8-LIKE"/>
    <property type="match status" value="1"/>
</dbReference>
<gene>
    <name evidence="1" type="ORF">Tco_0799464</name>
</gene>
<dbReference type="InterPro" id="IPR040256">
    <property type="entry name" value="At4g02000-like"/>
</dbReference>
<accession>A0ABQ4ZT86</accession>
<dbReference type="Proteomes" id="UP001151760">
    <property type="component" value="Unassembled WGS sequence"/>
</dbReference>
<protein>
    <submittedName>
        <fullName evidence="1">Probable inactive receptor kinase</fullName>
    </submittedName>
</protein>
<dbReference type="PANTHER" id="PTHR31286:SF99">
    <property type="entry name" value="DUF4283 DOMAIN-CONTAINING PROTEIN"/>
    <property type="match status" value="1"/>
</dbReference>
<keyword evidence="1" id="KW-0675">Receptor</keyword>
<sequence>MVETMEQYMTKTQDDYGSRIARTKFDDKVKFELKGQFLKELRKNTFSGSDNEDANEHIERVLEIADLFTVPGVTQDQLMLRNFPISLTRAARKLRRLMKKFMRLKWDVNCAKGPHYTKGCPSKEEGKTLKEAYYTQFGAPYPQGGRYRAAASGFYQRDGGNPSYQERRQTMEETLSKFMVESTKRHDENTNLIKEIQASTNAAIKNQGASIKALEIQIGQISKIMSTTNEEGEISSIRRIRPNRYGVLNEQKDNRRSLIEISRANIPFLGRLKEYDYDENEILKEFKKLQFRKISSIDGLDAMLENGPWFIHNNPLIMRKWHPDVNLMKEYVGTILVWVKLHGVPVTAFSEDGLSAITTKLVGYQWWNFKFGQPRDNSSGSSFWNVDLSSLSTTPIIEKIDKIEKLIINGKVTLVDDEGKPLEKVDYSGDYDSEDEVASVDNEMASFFVKKDGYGMQSLLEQ</sequence>
<evidence type="ECO:0000313" key="2">
    <source>
        <dbReference type="Proteomes" id="UP001151760"/>
    </source>
</evidence>
<reference evidence="1" key="1">
    <citation type="journal article" date="2022" name="Int. J. Mol. Sci.">
        <title>Draft Genome of Tanacetum Coccineum: Genomic Comparison of Closely Related Tanacetum-Family Plants.</title>
        <authorList>
            <person name="Yamashiro T."/>
            <person name="Shiraishi A."/>
            <person name="Nakayama K."/>
            <person name="Satake H."/>
        </authorList>
    </citation>
    <scope>NUCLEOTIDE SEQUENCE</scope>
</reference>
<keyword evidence="1" id="KW-0808">Transferase</keyword>
<keyword evidence="2" id="KW-1185">Reference proteome</keyword>
<comment type="caution">
    <text evidence="1">The sequence shown here is derived from an EMBL/GenBank/DDBJ whole genome shotgun (WGS) entry which is preliminary data.</text>
</comment>
<organism evidence="1 2">
    <name type="scientific">Tanacetum coccineum</name>
    <dbReference type="NCBI Taxonomy" id="301880"/>
    <lineage>
        <taxon>Eukaryota</taxon>
        <taxon>Viridiplantae</taxon>
        <taxon>Streptophyta</taxon>
        <taxon>Embryophyta</taxon>
        <taxon>Tracheophyta</taxon>
        <taxon>Spermatophyta</taxon>
        <taxon>Magnoliopsida</taxon>
        <taxon>eudicotyledons</taxon>
        <taxon>Gunneridae</taxon>
        <taxon>Pentapetalae</taxon>
        <taxon>asterids</taxon>
        <taxon>campanulids</taxon>
        <taxon>Asterales</taxon>
        <taxon>Asteraceae</taxon>
        <taxon>Asteroideae</taxon>
        <taxon>Anthemideae</taxon>
        <taxon>Anthemidinae</taxon>
        <taxon>Tanacetum</taxon>
    </lineage>
</organism>
<evidence type="ECO:0000313" key="1">
    <source>
        <dbReference type="EMBL" id="GJS92496.1"/>
    </source>
</evidence>
<reference evidence="1" key="2">
    <citation type="submission" date="2022-01" db="EMBL/GenBank/DDBJ databases">
        <authorList>
            <person name="Yamashiro T."/>
            <person name="Shiraishi A."/>
            <person name="Satake H."/>
            <person name="Nakayama K."/>
        </authorList>
    </citation>
    <scope>NUCLEOTIDE SEQUENCE</scope>
</reference>
<name>A0ABQ4ZT86_9ASTR</name>